<dbReference type="InterPro" id="IPR029151">
    <property type="entry name" value="Sensor-like_sf"/>
</dbReference>
<keyword evidence="2" id="KW-1003">Cell membrane</keyword>
<dbReference type="InterPro" id="IPR000160">
    <property type="entry name" value="GGDEF_dom"/>
</dbReference>
<dbReference type="CDD" id="cd12912">
    <property type="entry name" value="PDC2_MCP_like"/>
    <property type="match status" value="1"/>
</dbReference>
<keyword evidence="4 6" id="KW-1133">Transmembrane helix</keyword>
<dbReference type="OrthoDB" id="9759607at2"/>
<dbReference type="SUPFAM" id="SSF103190">
    <property type="entry name" value="Sensory domain-like"/>
    <property type="match status" value="1"/>
</dbReference>
<dbReference type="Pfam" id="PF02743">
    <property type="entry name" value="dCache_1"/>
    <property type="match status" value="1"/>
</dbReference>
<dbReference type="Gene3D" id="3.30.450.20">
    <property type="entry name" value="PAS domain"/>
    <property type="match status" value="1"/>
</dbReference>
<gene>
    <name evidence="8" type="ORF">DLM86_04655</name>
</gene>
<evidence type="ECO:0000259" key="7">
    <source>
        <dbReference type="PROSITE" id="PS50887"/>
    </source>
</evidence>
<dbReference type="Gene3D" id="3.30.70.270">
    <property type="match status" value="1"/>
</dbReference>
<dbReference type="GO" id="GO:0052621">
    <property type="term" value="F:diguanylate cyclase activity"/>
    <property type="evidence" value="ECO:0007669"/>
    <property type="project" value="TreeGrafter"/>
</dbReference>
<feature type="domain" description="GGDEF" evidence="7">
    <location>
        <begin position="391"/>
        <end position="519"/>
    </location>
</feature>
<dbReference type="SUPFAM" id="SSF55073">
    <property type="entry name" value="Nucleotide cyclase"/>
    <property type="match status" value="1"/>
</dbReference>
<comment type="subcellular location">
    <subcellularLocation>
        <location evidence="1">Cell membrane</location>
        <topology evidence="1">Multi-pass membrane protein</topology>
    </subcellularLocation>
</comment>
<evidence type="ECO:0000256" key="5">
    <source>
        <dbReference type="ARBA" id="ARBA00023136"/>
    </source>
</evidence>
<name>A0A2V5K9S7_9BACL</name>
<organism evidence="8 9">
    <name type="scientific">Paenibacillus flagellatus</name>
    <dbReference type="NCBI Taxonomy" id="2211139"/>
    <lineage>
        <taxon>Bacteria</taxon>
        <taxon>Bacillati</taxon>
        <taxon>Bacillota</taxon>
        <taxon>Bacilli</taxon>
        <taxon>Bacillales</taxon>
        <taxon>Paenibacillaceae</taxon>
        <taxon>Paenibacillus</taxon>
    </lineage>
</organism>
<dbReference type="PROSITE" id="PS50887">
    <property type="entry name" value="GGDEF"/>
    <property type="match status" value="1"/>
</dbReference>
<dbReference type="EMBL" id="QJVJ01000002">
    <property type="protein sequence ID" value="PYI56279.1"/>
    <property type="molecule type" value="Genomic_DNA"/>
</dbReference>
<reference evidence="8 9" key="1">
    <citation type="submission" date="2018-05" db="EMBL/GenBank/DDBJ databases">
        <title>Paenibacillus flagellatus sp. nov., isolated from selenium mineral soil.</title>
        <authorList>
            <person name="Dai X."/>
        </authorList>
    </citation>
    <scope>NUCLEOTIDE SEQUENCE [LARGE SCALE GENOMIC DNA]</scope>
    <source>
        <strain evidence="8 9">DXL2</strain>
    </source>
</reference>
<evidence type="ECO:0000256" key="4">
    <source>
        <dbReference type="ARBA" id="ARBA00022989"/>
    </source>
</evidence>
<dbReference type="PANTHER" id="PTHR45138:SF9">
    <property type="entry name" value="DIGUANYLATE CYCLASE DGCM-RELATED"/>
    <property type="match status" value="1"/>
</dbReference>
<evidence type="ECO:0000256" key="1">
    <source>
        <dbReference type="ARBA" id="ARBA00004651"/>
    </source>
</evidence>
<dbReference type="RefSeq" id="WP_110838807.1">
    <property type="nucleotide sequence ID" value="NZ_QJVJ01000002.1"/>
</dbReference>
<dbReference type="FunFam" id="3.30.70.270:FF:000001">
    <property type="entry name" value="Diguanylate cyclase domain protein"/>
    <property type="match status" value="1"/>
</dbReference>
<evidence type="ECO:0000313" key="9">
    <source>
        <dbReference type="Proteomes" id="UP000247476"/>
    </source>
</evidence>
<keyword evidence="5 6" id="KW-0472">Membrane</keyword>
<dbReference type="AlphaFoldDB" id="A0A2V5K9S7"/>
<dbReference type="Proteomes" id="UP000247476">
    <property type="component" value="Unassembled WGS sequence"/>
</dbReference>
<evidence type="ECO:0000256" key="6">
    <source>
        <dbReference type="SAM" id="Phobius"/>
    </source>
</evidence>
<proteinExistence type="predicted"/>
<dbReference type="GO" id="GO:0005886">
    <property type="term" value="C:plasma membrane"/>
    <property type="evidence" value="ECO:0007669"/>
    <property type="project" value="UniProtKB-SubCell"/>
</dbReference>
<dbReference type="InterPro" id="IPR029787">
    <property type="entry name" value="Nucleotide_cyclase"/>
</dbReference>
<keyword evidence="9" id="KW-1185">Reference proteome</keyword>
<dbReference type="CDD" id="cd01949">
    <property type="entry name" value="GGDEF"/>
    <property type="match status" value="1"/>
</dbReference>
<dbReference type="Pfam" id="PF00990">
    <property type="entry name" value="GGDEF"/>
    <property type="match status" value="1"/>
</dbReference>
<dbReference type="InterPro" id="IPR050469">
    <property type="entry name" value="Diguanylate_Cyclase"/>
</dbReference>
<protein>
    <submittedName>
        <fullName evidence="8">Diguanylate cyclase</fullName>
    </submittedName>
</protein>
<accession>A0A2V5K9S7</accession>
<feature type="transmembrane region" description="Helical" evidence="6">
    <location>
        <begin position="12"/>
        <end position="33"/>
    </location>
</feature>
<evidence type="ECO:0000256" key="2">
    <source>
        <dbReference type="ARBA" id="ARBA00022475"/>
    </source>
</evidence>
<comment type="caution">
    <text evidence="8">The sequence shown here is derived from an EMBL/GenBank/DDBJ whole genome shotgun (WGS) entry which is preliminary data.</text>
</comment>
<dbReference type="InterPro" id="IPR043128">
    <property type="entry name" value="Rev_trsase/Diguanyl_cyclase"/>
</dbReference>
<dbReference type="NCBIfam" id="TIGR00254">
    <property type="entry name" value="GGDEF"/>
    <property type="match status" value="1"/>
</dbReference>
<dbReference type="PANTHER" id="PTHR45138">
    <property type="entry name" value="REGULATORY COMPONENTS OF SENSORY TRANSDUCTION SYSTEM"/>
    <property type="match status" value="1"/>
</dbReference>
<sequence length="519" mass="57706">MPRPKGLPLRFLVTSLVVVSAFMTLAASTFVGYRNDKDSLIRITLEMNKMNAEKVADSVDGIFETLQTSLAATADYLSRNADRVNVAEQIDLFRTAHPNFNSVILVDEYGVLRQASPVAPGTIGQKMKTAGAEQALREKRPLVTEPYASMQNRLIVMISHPLYDEQGIYRGYLGGAIYLEEQNLFGKLLTTTRNESNGSYLFVVSSSGNLLYHPDKSRLGENVAQNPAVIDLMIGKSGQRRVVNSRGVDMLAGYSIVGAAGWGIISQTPTETVLSDSRKLILRVPLYTLPVVILFIVLIYQMIGKVSDPLVKLARYASRLSNMSDKREPIPRIHTWNYEANQLHRALSTAIKRARADFDHLSLEAHTDPLTGLFNRRVMDHCIRAWVDDGVPFCLLVLDLDHFKRINDTHGHEAGDEVIRFMAMSLKSEMSADFVCCRYGGEEFVVLMPDTSPERASAYAEAIRSYMEKTNSPVGHPITLSIGIASYPGTAAEADELFRQADEALYRAKHSGRNRIESN</sequence>
<evidence type="ECO:0000256" key="3">
    <source>
        <dbReference type="ARBA" id="ARBA00022692"/>
    </source>
</evidence>
<keyword evidence="3 6" id="KW-0812">Transmembrane</keyword>
<evidence type="ECO:0000313" key="8">
    <source>
        <dbReference type="EMBL" id="PYI56279.1"/>
    </source>
</evidence>
<dbReference type="InterPro" id="IPR033479">
    <property type="entry name" value="dCache_1"/>
</dbReference>
<feature type="transmembrane region" description="Helical" evidence="6">
    <location>
        <begin position="285"/>
        <end position="303"/>
    </location>
</feature>
<dbReference type="SMART" id="SM00267">
    <property type="entry name" value="GGDEF"/>
    <property type="match status" value="1"/>
</dbReference>
<dbReference type="CDD" id="cd18773">
    <property type="entry name" value="PDC1_HK_sensor"/>
    <property type="match status" value="1"/>
</dbReference>